<dbReference type="PANTHER" id="PTHR43471:SF1">
    <property type="entry name" value="ABC TRANSPORTER PERMEASE PROTEIN NOSY-RELATED"/>
    <property type="match status" value="1"/>
</dbReference>
<feature type="transmembrane region" description="Helical" evidence="1">
    <location>
        <begin position="106"/>
        <end position="132"/>
    </location>
</feature>
<evidence type="ECO:0000313" key="3">
    <source>
        <dbReference type="Proteomes" id="UP001078443"/>
    </source>
</evidence>
<name>A0ABT4CVQ0_9CLOT</name>
<dbReference type="EMBL" id="JAPQER010000001">
    <property type="protein sequence ID" value="MCY6483051.1"/>
    <property type="molecule type" value="Genomic_DNA"/>
</dbReference>
<accession>A0ABT4CVQ0</accession>
<organism evidence="2 3">
    <name type="scientific">Clostridium aestuarii</name>
    <dbReference type="NCBI Taxonomy" id="338193"/>
    <lineage>
        <taxon>Bacteria</taxon>
        <taxon>Bacillati</taxon>
        <taxon>Bacillota</taxon>
        <taxon>Clostridia</taxon>
        <taxon>Eubacteriales</taxon>
        <taxon>Clostridiaceae</taxon>
        <taxon>Clostridium</taxon>
    </lineage>
</organism>
<feature type="transmembrane region" description="Helical" evidence="1">
    <location>
        <begin position="60"/>
        <end position="85"/>
    </location>
</feature>
<dbReference type="PANTHER" id="PTHR43471">
    <property type="entry name" value="ABC TRANSPORTER PERMEASE"/>
    <property type="match status" value="1"/>
</dbReference>
<keyword evidence="1" id="KW-0812">Transmembrane</keyword>
<keyword evidence="3" id="KW-1185">Reference proteome</keyword>
<sequence length="285" mass="31239">MRTIIRLTFLEMKKKKILYLTLILTAIFLLLYGTAAKYAYQSFEANTNDAVIRLTFINQFISMGMYVAGFIIAFLSIFSSVGAIASEIENGTYDAVLSKPIARYEVVLGKFIGILLILIPYVTILYLSIIGINVMFGEGVIVNFAIASVVKSLLTLYLLPIVLTSIGIFLSCSISTMAAGVIVVILYFCGMIGGFLEKMSFFITAETAKSVMSNIGIVTSLIMPSDVIYRKASSILFTTKSGLNLSIDGMVGGNIQPSSFMMGYIGVYIIVIVILALRRFQKRDL</sequence>
<dbReference type="Proteomes" id="UP001078443">
    <property type="component" value="Unassembled WGS sequence"/>
</dbReference>
<feature type="transmembrane region" description="Helical" evidence="1">
    <location>
        <begin position="177"/>
        <end position="196"/>
    </location>
</feature>
<dbReference type="Pfam" id="PF12679">
    <property type="entry name" value="ABC2_membrane_2"/>
    <property type="match status" value="1"/>
</dbReference>
<keyword evidence="1" id="KW-0472">Membrane</keyword>
<feature type="transmembrane region" description="Helical" evidence="1">
    <location>
        <begin position="260"/>
        <end position="277"/>
    </location>
</feature>
<protein>
    <submittedName>
        <fullName evidence="2">ABC transporter permease</fullName>
    </submittedName>
</protein>
<gene>
    <name evidence="2" type="ORF">OW763_01620</name>
</gene>
<reference evidence="2" key="1">
    <citation type="submission" date="2022-12" db="EMBL/GenBank/DDBJ databases">
        <authorList>
            <person name="Wang J."/>
        </authorList>
    </citation>
    <scope>NUCLEOTIDE SEQUENCE</scope>
    <source>
        <strain evidence="2">HY-45-18</strain>
    </source>
</reference>
<evidence type="ECO:0000313" key="2">
    <source>
        <dbReference type="EMBL" id="MCY6483051.1"/>
    </source>
</evidence>
<comment type="caution">
    <text evidence="2">The sequence shown here is derived from an EMBL/GenBank/DDBJ whole genome shotgun (WGS) entry which is preliminary data.</text>
</comment>
<dbReference type="RefSeq" id="WP_268039317.1">
    <property type="nucleotide sequence ID" value="NZ_JAPQER010000001.1"/>
</dbReference>
<evidence type="ECO:0000256" key="1">
    <source>
        <dbReference type="SAM" id="Phobius"/>
    </source>
</evidence>
<feature type="transmembrane region" description="Helical" evidence="1">
    <location>
        <begin position="144"/>
        <end position="170"/>
    </location>
</feature>
<proteinExistence type="predicted"/>
<keyword evidence="1" id="KW-1133">Transmembrane helix</keyword>